<gene>
    <name evidence="2" type="ORF">ACFONC_11750</name>
</gene>
<evidence type="ECO:0000313" key="3">
    <source>
        <dbReference type="Proteomes" id="UP001595705"/>
    </source>
</evidence>
<evidence type="ECO:0000259" key="1">
    <source>
        <dbReference type="Pfam" id="PF08765"/>
    </source>
</evidence>
<dbReference type="Gene3D" id="1.10.10.60">
    <property type="entry name" value="Homeodomain-like"/>
    <property type="match status" value="1"/>
</dbReference>
<dbReference type="InterPro" id="IPR052411">
    <property type="entry name" value="c-mor_Regulatory_Protein"/>
</dbReference>
<dbReference type="Pfam" id="PF08765">
    <property type="entry name" value="Mor"/>
    <property type="match status" value="1"/>
</dbReference>
<evidence type="ECO:0000313" key="2">
    <source>
        <dbReference type="EMBL" id="MFC3716825.1"/>
    </source>
</evidence>
<keyword evidence="3" id="KW-1185">Reference proteome</keyword>
<protein>
    <submittedName>
        <fullName evidence="2">Mor transcription activator family protein</fullName>
    </submittedName>
</protein>
<dbReference type="SUPFAM" id="SSF46689">
    <property type="entry name" value="Homeodomain-like"/>
    <property type="match status" value="1"/>
</dbReference>
<dbReference type="InterPro" id="IPR009057">
    <property type="entry name" value="Homeodomain-like_sf"/>
</dbReference>
<name>A0ABV7XMQ6_9GAMM</name>
<dbReference type="RefSeq" id="WP_386744261.1">
    <property type="nucleotide sequence ID" value="NZ_JBHRYA010000007.1"/>
</dbReference>
<accession>A0ABV7XMQ6</accession>
<dbReference type="Proteomes" id="UP001595705">
    <property type="component" value="Unassembled WGS sequence"/>
</dbReference>
<sequence>MAEQRDMLGGATPDDLAQADLSELPAHKWAPTLAEIYDANVEAFRNAGYEEIAERLAGIGVGATAFQVGGRVVYIPRGDRLKQALRDNAMHAAWQRHGDIQRLARDFDVTEPTAYRVIAEQRRLHIKRTQRELFNKEENE</sequence>
<organism evidence="2 3">
    <name type="scientific">Luteimonas soli</name>
    <dbReference type="NCBI Taxonomy" id="1648966"/>
    <lineage>
        <taxon>Bacteria</taxon>
        <taxon>Pseudomonadati</taxon>
        <taxon>Pseudomonadota</taxon>
        <taxon>Gammaproteobacteria</taxon>
        <taxon>Lysobacterales</taxon>
        <taxon>Lysobacteraceae</taxon>
        <taxon>Luteimonas</taxon>
    </lineage>
</organism>
<reference evidence="3" key="1">
    <citation type="journal article" date="2019" name="Int. J. Syst. Evol. Microbiol.">
        <title>The Global Catalogue of Microorganisms (GCM) 10K type strain sequencing project: providing services to taxonomists for standard genome sequencing and annotation.</title>
        <authorList>
            <consortium name="The Broad Institute Genomics Platform"/>
            <consortium name="The Broad Institute Genome Sequencing Center for Infectious Disease"/>
            <person name="Wu L."/>
            <person name="Ma J."/>
        </authorList>
    </citation>
    <scope>NUCLEOTIDE SEQUENCE [LARGE SCALE GENOMIC DNA]</scope>
    <source>
        <strain evidence="3">KCTC 42441</strain>
    </source>
</reference>
<dbReference type="PANTHER" id="PTHR37812:SF1">
    <property type="entry name" value="MU-LIKE PROPHAGE FLUMU PROTEIN C"/>
    <property type="match status" value="1"/>
</dbReference>
<comment type="caution">
    <text evidence="2">The sequence shown here is derived from an EMBL/GenBank/DDBJ whole genome shotgun (WGS) entry which is preliminary data.</text>
</comment>
<proteinExistence type="predicted"/>
<dbReference type="PANTHER" id="PTHR37812">
    <property type="entry name" value="MU-LIKE PROPHAGE FLUMU PROTEIN C"/>
    <property type="match status" value="1"/>
</dbReference>
<dbReference type="EMBL" id="JBHRYA010000007">
    <property type="protein sequence ID" value="MFC3716825.1"/>
    <property type="molecule type" value="Genomic_DNA"/>
</dbReference>
<feature type="domain" description="Mor transcription activator" evidence="1">
    <location>
        <begin position="28"/>
        <end position="133"/>
    </location>
</feature>
<dbReference type="InterPro" id="IPR014875">
    <property type="entry name" value="Mor_transcription_activator"/>
</dbReference>